<keyword evidence="2" id="KW-1185">Reference proteome</keyword>
<dbReference type="Proteomes" id="UP000615026">
    <property type="component" value="Unassembled WGS sequence"/>
</dbReference>
<proteinExistence type="predicted"/>
<gene>
    <name evidence="1" type="ORF">IQ260_30495</name>
</gene>
<comment type="caution">
    <text evidence="1">The sequence shown here is derived from an EMBL/GenBank/DDBJ whole genome shotgun (WGS) entry which is preliminary data.</text>
</comment>
<dbReference type="InterPro" id="IPR021469">
    <property type="entry name" value="DUF3122"/>
</dbReference>
<accession>A0A929FB91</accession>
<evidence type="ECO:0000313" key="2">
    <source>
        <dbReference type="Proteomes" id="UP000615026"/>
    </source>
</evidence>
<name>A0A929FB91_LEPEC</name>
<dbReference type="RefSeq" id="WP_193996784.1">
    <property type="nucleotide sequence ID" value="NZ_JADEXP010000615.1"/>
</dbReference>
<organism evidence="1 2">
    <name type="scientific">Leptolyngbya cf. ectocarpi LEGE 11479</name>
    <dbReference type="NCBI Taxonomy" id="1828722"/>
    <lineage>
        <taxon>Bacteria</taxon>
        <taxon>Bacillati</taxon>
        <taxon>Cyanobacteriota</taxon>
        <taxon>Cyanophyceae</taxon>
        <taxon>Leptolyngbyales</taxon>
        <taxon>Leptolyngbyaceae</taxon>
        <taxon>Leptolyngbya group</taxon>
        <taxon>Leptolyngbya</taxon>
    </lineage>
</organism>
<evidence type="ECO:0000313" key="1">
    <source>
        <dbReference type="EMBL" id="MBE9070970.1"/>
    </source>
</evidence>
<dbReference type="AlphaFoldDB" id="A0A929FB91"/>
<dbReference type="Pfam" id="PF11320">
    <property type="entry name" value="DUF3122"/>
    <property type="match status" value="1"/>
</dbReference>
<sequence length="187" mass="21074">MKRPISSDHHPSFVQTVTKLLAILGLILLLMLLWSAPVAIANVQFLKEADQWVYQSQQTLTDTIGNHWEVTALKPMAQDSEDVYLWLTTQSDSVYLDAAQPLIIETDLGQKLSVPNLTQRHFMGELPAPNVSQYDIHTLIPYIQDVQSLQLQLPTKTENPVRLSIPPNVLEEWLIIGTCKGLICVHL</sequence>
<dbReference type="EMBL" id="JADEXP010000615">
    <property type="protein sequence ID" value="MBE9070970.1"/>
    <property type="molecule type" value="Genomic_DNA"/>
</dbReference>
<reference evidence="1" key="1">
    <citation type="submission" date="2020-10" db="EMBL/GenBank/DDBJ databases">
        <authorList>
            <person name="Castelo-Branco R."/>
            <person name="Eusebio N."/>
            <person name="Adriana R."/>
            <person name="Vieira A."/>
            <person name="Brugerolle De Fraissinette N."/>
            <person name="Rezende De Castro R."/>
            <person name="Schneider M.P."/>
            <person name="Vasconcelos V."/>
            <person name="Leao P.N."/>
        </authorList>
    </citation>
    <scope>NUCLEOTIDE SEQUENCE</scope>
    <source>
        <strain evidence="1">LEGE 11479</strain>
    </source>
</reference>
<protein>
    <submittedName>
        <fullName evidence="1">DUF3122 domain-containing protein</fullName>
    </submittedName>
</protein>